<evidence type="ECO:0000256" key="3">
    <source>
        <dbReference type="ARBA" id="ARBA00022475"/>
    </source>
</evidence>
<dbReference type="Gene3D" id="1.20.1250.20">
    <property type="entry name" value="MFS general substrate transporter like domains"/>
    <property type="match status" value="1"/>
</dbReference>
<feature type="compositionally biased region" description="Low complexity" evidence="7">
    <location>
        <begin position="254"/>
        <end position="275"/>
    </location>
</feature>
<feature type="transmembrane region" description="Helical" evidence="8">
    <location>
        <begin position="217"/>
        <end position="245"/>
    </location>
</feature>
<evidence type="ECO:0000313" key="10">
    <source>
        <dbReference type="Proteomes" id="UP000545286"/>
    </source>
</evidence>
<keyword evidence="5 8" id="KW-1133">Transmembrane helix</keyword>
<evidence type="ECO:0000256" key="2">
    <source>
        <dbReference type="ARBA" id="ARBA00022448"/>
    </source>
</evidence>
<dbReference type="RefSeq" id="WP_338110121.1">
    <property type="nucleotide sequence ID" value="NZ_JACHWJ010000003.1"/>
</dbReference>
<dbReference type="InterPro" id="IPR036259">
    <property type="entry name" value="MFS_trans_sf"/>
</dbReference>
<proteinExistence type="predicted"/>
<dbReference type="GO" id="GO:0022857">
    <property type="term" value="F:transmembrane transporter activity"/>
    <property type="evidence" value="ECO:0007669"/>
    <property type="project" value="InterPro"/>
</dbReference>
<evidence type="ECO:0000256" key="6">
    <source>
        <dbReference type="ARBA" id="ARBA00023136"/>
    </source>
</evidence>
<evidence type="ECO:0000256" key="7">
    <source>
        <dbReference type="SAM" id="MobiDB-lite"/>
    </source>
</evidence>
<feature type="region of interest" description="Disordered" evidence="7">
    <location>
        <begin position="252"/>
        <end position="275"/>
    </location>
</feature>
<comment type="caution">
    <text evidence="9">The sequence shown here is derived from an EMBL/GenBank/DDBJ whole genome shotgun (WGS) entry which is preliminary data.</text>
</comment>
<evidence type="ECO:0000313" key="9">
    <source>
        <dbReference type="EMBL" id="MBB2958352.1"/>
    </source>
</evidence>
<dbReference type="InterPro" id="IPR011701">
    <property type="entry name" value="MFS"/>
</dbReference>
<reference evidence="9 10" key="1">
    <citation type="submission" date="2020-08" db="EMBL/GenBank/DDBJ databases">
        <title>Sequencing the genomes of 1000 actinobacteria strains.</title>
        <authorList>
            <person name="Klenk H.-P."/>
        </authorList>
    </citation>
    <scope>NUCLEOTIDE SEQUENCE [LARGE SCALE GENOMIC DNA]</scope>
    <source>
        <strain evidence="9 10">DSM 20419</strain>
    </source>
</reference>
<keyword evidence="4 8" id="KW-0812">Transmembrane</keyword>
<dbReference type="SUPFAM" id="SSF103473">
    <property type="entry name" value="MFS general substrate transporter"/>
    <property type="match status" value="1"/>
</dbReference>
<gene>
    <name evidence="9" type="ORF">FHX72_002497</name>
</gene>
<organism evidence="9 10">
    <name type="scientific">Pseudoclavibacter helvolus</name>
    <dbReference type="NCBI Taxonomy" id="255205"/>
    <lineage>
        <taxon>Bacteria</taxon>
        <taxon>Bacillati</taxon>
        <taxon>Actinomycetota</taxon>
        <taxon>Actinomycetes</taxon>
        <taxon>Micrococcales</taxon>
        <taxon>Microbacteriaceae</taxon>
        <taxon>Pseudoclavibacter</taxon>
    </lineage>
</organism>
<name>A0A7W4YFI6_9MICO</name>
<accession>A0A7W4YFI6</accession>
<feature type="transmembrane region" description="Helical" evidence="8">
    <location>
        <begin position="54"/>
        <end position="75"/>
    </location>
</feature>
<dbReference type="PANTHER" id="PTHR42718:SF46">
    <property type="entry name" value="BLR6921 PROTEIN"/>
    <property type="match status" value="1"/>
</dbReference>
<sequence length="275" mass="27910">MFGIIHAAESTWTSPVTVASLAAGVVLLALLVVNEARASDPIMPLRLFASRVRVGGYVGRMLYMGAMIGFFYFTTQYLQDVLGMNPLQAGLGFLPMTLVNFAVALLLPQLTRRIGDRLPLILGIALTLAGMIWLSRLTPDAGYLLGVALPMLVIGAGQGLVFAPLTTAGMSGATAEHAGAASGLVNTFHQLGMALGLGVLVAVSVNAGADAATAGAAAVAQVFAALTGSAVLLGIALLICATLILPKSRRGERASTTPSASISTSASASAQGTSS</sequence>
<dbReference type="EMBL" id="JACHWJ010000003">
    <property type="protein sequence ID" value="MBB2958352.1"/>
    <property type="molecule type" value="Genomic_DNA"/>
</dbReference>
<dbReference type="Pfam" id="PF07690">
    <property type="entry name" value="MFS_1"/>
    <property type="match status" value="1"/>
</dbReference>
<keyword evidence="2" id="KW-0813">Transport</keyword>
<dbReference type="Proteomes" id="UP000545286">
    <property type="component" value="Unassembled WGS sequence"/>
</dbReference>
<protein>
    <submittedName>
        <fullName evidence="9">Putative MFS family arabinose efflux permease</fullName>
    </submittedName>
</protein>
<feature type="transmembrane region" description="Helical" evidence="8">
    <location>
        <begin position="141"/>
        <end position="163"/>
    </location>
</feature>
<comment type="subcellular location">
    <subcellularLocation>
        <location evidence="1">Cell membrane</location>
        <topology evidence="1">Multi-pass membrane protein</topology>
    </subcellularLocation>
</comment>
<evidence type="ECO:0000256" key="8">
    <source>
        <dbReference type="SAM" id="Phobius"/>
    </source>
</evidence>
<keyword evidence="3" id="KW-1003">Cell membrane</keyword>
<evidence type="ECO:0000256" key="5">
    <source>
        <dbReference type="ARBA" id="ARBA00022989"/>
    </source>
</evidence>
<keyword evidence="10" id="KW-1185">Reference proteome</keyword>
<evidence type="ECO:0000256" key="4">
    <source>
        <dbReference type="ARBA" id="ARBA00022692"/>
    </source>
</evidence>
<feature type="transmembrane region" description="Helical" evidence="8">
    <location>
        <begin position="118"/>
        <end position="135"/>
    </location>
</feature>
<dbReference type="PANTHER" id="PTHR42718">
    <property type="entry name" value="MAJOR FACILITATOR SUPERFAMILY MULTIDRUG TRANSPORTER MFSC"/>
    <property type="match status" value="1"/>
</dbReference>
<keyword evidence="6 8" id="KW-0472">Membrane</keyword>
<feature type="transmembrane region" description="Helical" evidence="8">
    <location>
        <begin position="12"/>
        <end position="33"/>
    </location>
</feature>
<evidence type="ECO:0000256" key="1">
    <source>
        <dbReference type="ARBA" id="ARBA00004651"/>
    </source>
</evidence>
<dbReference type="AlphaFoldDB" id="A0A7W4YFI6"/>
<dbReference type="GO" id="GO:0005886">
    <property type="term" value="C:plasma membrane"/>
    <property type="evidence" value="ECO:0007669"/>
    <property type="project" value="UniProtKB-SubCell"/>
</dbReference>
<feature type="transmembrane region" description="Helical" evidence="8">
    <location>
        <begin position="87"/>
        <end position="106"/>
    </location>
</feature>
<feature type="transmembrane region" description="Helical" evidence="8">
    <location>
        <begin position="184"/>
        <end position="205"/>
    </location>
</feature>